<dbReference type="EMBL" id="LT629195">
    <property type="protein sequence ID" value="SDB01572.1"/>
    <property type="molecule type" value="Genomic_DNA"/>
</dbReference>
<dbReference type="CDD" id="cd00761">
    <property type="entry name" value="Glyco_tranf_GTA_type"/>
    <property type="match status" value="1"/>
</dbReference>
<dbReference type="PANTHER" id="PTHR21461:SF69">
    <property type="entry name" value="GLYCOSYLTRANSFERASE FAMILY 92 PROTEIN"/>
    <property type="match status" value="1"/>
</dbReference>
<organism evidence="7">
    <name type="scientific">Lacticaseibacillus paracasei</name>
    <name type="common">Lactobacillus paracasei</name>
    <dbReference type="NCBI Taxonomy" id="1597"/>
    <lineage>
        <taxon>Bacteria</taxon>
        <taxon>Bacillati</taxon>
        <taxon>Bacillota</taxon>
        <taxon>Bacilli</taxon>
        <taxon>Lactobacillales</taxon>
        <taxon>Lactobacillaceae</taxon>
        <taxon>Lacticaseibacillus</taxon>
    </lineage>
</organism>
<proteinExistence type="predicted"/>
<keyword evidence="6" id="KW-0472">Membrane</keyword>
<keyword evidence="2" id="KW-0328">Glycosyltransferase</keyword>
<evidence type="ECO:0000313" key="7">
    <source>
        <dbReference type="EMBL" id="SDB01572.1"/>
    </source>
</evidence>
<evidence type="ECO:0000256" key="3">
    <source>
        <dbReference type="ARBA" id="ARBA00022679"/>
    </source>
</evidence>
<dbReference type="Gene3D" id="3.90.550.10">
    <property type="entry name" value="Spore Coat Polysaccharide Biosynthesis Protein SpsA, Chain A"/>
    <property type="match status" value="1"/>
</dbReference>
<name>A0A1M4NFW0_LACPA</name>
<evidence type="ECO:0000256" key="6">
    <source>
        <dbReference type="ARBA" id="ARBA00023136"/>
    </source>
</evidence>
<evidence type="ECO:0000256" key="1">
    <source>
        <dbReference type="ARBA" id="ARBA00004167"/>
    </source>
</evidence>
<dbReference type="PANTHER" id="PTHR21461">
    <property type="entry name" value="GLYCOSYLTRANSFERASE FAMILY 92 PROTEIN"/>
    <property type="match status" value="1"/>
</dbReference>
<dbReference type="InterPro" id="IPR008166">
    <property type="entry name" value="Glyco_transf_92"/>
</dbReference>
<dbReference type="GO" id="GO:0005737">
    <property type="term" value="C:cytoplasm"/>
    <property type="evidence" value="ECO:0007669"/>
    <property type="project" value="TreeGrafter"/>
</dbReference>
<dbReference type="Pfam" id="PF01697">
    <property type="entry name" value="Glyco_transf_92"/>
    <property type="match status" value="1"/>
</dbReference>
<dbReference type="InterPro" id="IPR029044">
    <property type="entry name" value="Nucleotide-diphossugar_trans"/>
</dbReference>
<dbReference type="GO" id="GO:0016757">
    <property type="term" value="F:glycosyltransferase activity"/>
    <property type="evidence" value="ECO:0007669"/>
    <property type="project" value="UniProtKB-KW"/>
</dbReference>
<evidence type="ECO:0000256" key="4">
    <source>
        <dbReference type="ARBA" id="ARBA00022692"/>
    </source>
</evidence>
<reference evidence="7" key="1">
    <citation type="journal article" date="2016" name="Appl. Environ. Microbiol.">
        <title>A novel rhamnose-rich hetero-exopolysaccharide isolated from Lactobacillus paracasei DG activates THP-1 human monocytic cells.</title>
        <authorList>
            <person name="Balzaretti S."/>
            <person name="Taverniti V."/>
            <person name="Guglielmetti S."/>
            <person name="Fiore W."/>
            <person name="Minuzzo M."/>
            <person name="Ngo H.N."/>
            <person name="Ngere J.B."/>
            <person name="Sadiq S."/>
            <person name="Humphreys P.N."/>
            <person name="Laws A.P."/>
        </authorList>
    </citation>
    <scope>NUCLEOTIDE SEQUENCE</scope>
    <source>
        <strain evidence="7">DG</strain>
    </source>
</reference>
<gene>
    <name evidence="7" type="primary">epsbL</name>
</gene>
<dbReference type="AlphaFoldDB" id="A0A1M4NFW0"/>
<keyword evidence="3 7" id="KW-0808">Transferase</keyword>
<keyword evidence="5" id="KW-1133">Transmembrane helix</keyword>
<accession>A0A1M4NFW0</accession>
<keyword evidence="4" id="KW-0812">Transmembrane</keyword>
<evidence type="ECO:0000256" key="2">
    <source>
        <dbReference type="ARBA" id="ARBA00022676"/>
    </source>
</evidence>
<evidence type="ECO:0000256" key="5">
    <source>
        <dbReference type="ARBA" id="ARBA00022989"/>
    </source>
</evidence>
<dbReference type="GO" id="GO:0016020">
    <property type="term" value="C:membrane"/>
    <property type="evidence" value="ECO:0007669"/>
    <property type="project" value="UniProtKB-SubCell"/>
</dbReference>
<protein>
    <submittedName>
        <fullName evidence="7">GT-A type glycosyltransferase</fullName>
    </submittedName>
</protein>
<dbReference type="SUPFAM" id="SSF53448">
    <property type="entry name" value="Nucleotide-diphospho-sugar transferases"/>
    <property type="match status" value="1"/>
</dbReference>
<comment type="subcellular location">
    <subcellularLocation>
        <location evidence="1">Membrane</location>
        <topology evidence="1">Single-pass membrane protein</topology>
    </subcellularLocation>
</comment>
<sequence length="321" mass="37711">MTIRRRVSWLIRSPARLHVVYRIDDFTNNLKVRRLLHILLIPVGMLNLIRLKLMTRSPEKFMYQLSIVTTVKNEAPYLREWLRYHISVGVQHFYLYDNDSQDNLDEVLKDFSDYVTLTKIHGRVRQFDAYNDAINRFRYETKYMAVIDADEFIFRPGKDKLLLPLIDYLLSNKSFGGLAVNWAIFGSSGLKKKPLGLVTDNFVYRANDNFRKNRLVKTICNPRKVFYFSVSHAANYLPGFYAVNENQEKVDWTTTQVPSISKIRINHYYSKSQEEFLRKRARGAGDVVGLRDLGEFAEHDRNDVFDDSLRVYNESRGLNKD</sequence>